<dbReference type="Gene3D" id="1.20.1260.10">
    <property type="match status" value="1"/>
</dbReference>
<comment type="caution">
    <text evidence="1">The sequence shown here is derived from an EMBL/GenBank/DDBJ whole genome shotgun (WGS) entry which is preliminary data.</text>
</comment>
<name>A0A9X3TTU3_9BACL</name>
<proteinExistence type="predicted"/>
<dbReference type="AlphaFoldDB" id="A0A9X3TTU3"/>
<organism evidence="1 2">
    <name type="scientific">Brevibacillus thermoruber</name>
    <dbReference type="NCBI Taxonomy" id="33942"/>
    <lineage>
        <taxon>Bacteria</taxon>
        <taxon>Bacillati</taxon>
        <taxon>Bacillota</taxon>
        <taxon>Bacilli</taxon>
        <taxon>Bacillales</taxon>
        <taxon>Paenibacillaceae</taxon>
        <taxon>Brevibacillus</taxon>
    </lineage>
</organism>
<dbReference type="Proteomes" id="UP001151071">
    <property type="component" value="Unassembled WGS sequence"/>
</dbReference>
<keyword evidence="2" id="KW-1185">Reference proteome</keyword>
<sequence>MHGYPIAFPHYWPSLVREPGLGEPRDRGLAADILRAIHREERAANYFSRLMELAPNDNIRTVLDIVRDERIKHAQRFSEIYRQLTGREPQMRREEVPAPESFARGLEFAIRDELAAADLYRDIADRAVTLTIRRGFTRAAEDELRQSNVLMNMLARLGVS</sequence>
<dbReference type="InterPro" id="IPR012347">
    <property type="entry name" value="Ferritin-like"/>
</dbReference>
<accession>A0A9X3TTU3</accession>
<protein>
    <submittedName>
        <fullName evidence="1">Ferritin-like domain-containing protein</fullName>
    </submittedName>
</protein>
<dbReference type="InterPro" id="IPR009078">
    <property type="entry name" value="Ferritin-like_SF"/>
</dbReference>
<evidence type="ECO:0000313" key="1">
    <source>
        <dbReference type="EMBL" id="MDA5110250.1"/>
    </source>
</evidence>
<evidence type="ECO:0000313" key="2">
    <source>
        <dbReference type="Proteomes" id="UP001151071"/>
    </source>
</evidence>
<gene>
    <name evidence="1" type="ORF">O3V59_17925</name>
</gene>
<dbReference type="SUPFAM" id="SSF47240">
    <property type="entry name" value="Ferritin-like"/>
    <property type="match status" value="1"/>
</dbReference>
<dbReference type="EMBL" id="JAPYYP010000028">
    <property type="protein sequence ID" value="MDA5110250.1"/>
    <property type="molecule type" value="Genomic_DNA"/>
</dbReference>
<reference evidence="1" key="1">
    <citation type="submission" date="2022-12" db="EMBL/GenBank/DDBJ databases">
        <title>Draft genome sequence of the thermophilic strain Brevibacillus thermoruber HT42, isolated from Los Humeros, Puebla, Mexico, with biotechnological potential.</title>
        <authorList>
            <person name="Lara Sanchez J."/>
            <person name="Solis Palacios R."/>
            <person name="Bustos Baena A.S."/>
            <person name="Ruz Baez A.E."/>
            <person name="Espinosa Luna G."/>
            <person name="Oliart Ros R.M."/>
        </authorList>
    </citation>
    <scope>NUCLEOTIDE SEQUENCE</scope>
    <source>
        <strain evidence="1">HT42</strain>
    </source>
</reference>
<dbReference type="RefSeq" id="WP_271140666.1">
    <property type="nucleotide sequence ID" value="NZ_JAPYYP010000028.1"/>
</dbReference>